<keyword evidence="2" id="KW-1133">Transmembrane helix</keyword>
<proteinExistence type="predicted"/>
<dbReference type="Proteomes" id="UP000031408">
    <property type="component" value="Unassembled WGS sequence"/>
</dbReference>
<keyword evidence="2" id="KW-0472">Membrane</keyword>
<feature type="region of interest" description="Disordered" evidence="1">
    <location>
        <begin position="42"/>
        <end position="102"/>
    </location>
</feature>
<evidence type="ECO:0000256" key="1">
    <source>
        <dbReference type="SAM" id="MobiDB-lite"/>
    </source>
</evidence>
<dbReference type="STRING" id="1349421.OI18_00895"/>
<keyword evidence="2" id="KW-0812">Transmembrane</keyword>
<evidence type="ECO:0000313" key="4">
    <source>
        <dbReference type="Proteomes" id="UP000031408"/>
    </source>
</evidence>
<dbReference type="AlphaFoldDB" id="A0A0C1L9Z5"/>
<gene>
    <name evidence="3" type="ORF">OI18_00895</name>
</gene>
<reference evidence="3 4" key="1">
    <citation type="submission" date="2014-11" db="EMBL/GenBank/DDBJ databases">
        <title>Genome sequence of Flavihumibacter solisilvae 3-3.</title>
        <authorList>
            <person name="Zhou G."/>
            <person name="Li M."/>
            <person name="Wang G."/>
        </authorList>
    </citation>
    <scope>NUCLEOTIDE SEQUENCE [LARGE SCALE GENOMIC DNA]</scope>
    <source>
        <strain evidence="3 4">3-3</strain>
    </source>
</reference>
<keyword evidence="4" id="KW-1185">Reference proteome</keyword>
<organism evidence="3 4">
    <name type="scientific">Flavihumibacter solisilvae</name>
    <dbReference type="NCBI Taxonomy" id="1349421"/>
    <lineage>
        <taxon>Bacteria</taxon>
        <taxon>Pseudomonadati</taxon>
        <taxon>Bacteroidota</taxon>
        <taxon>Chitinophagia</taxon>
        <taxon>Chitinophagales</taxon>
        <taxon>Chitinophagaceae</taxon>
        <taxon>Flavihumibacter</taxon>
    </lineage>
</organism>
<feature type="compositionally biased region" description="Basic and acidic residues" evidence="1">
    <location>
        <begin position="58"/>
        <end position="83"/>
    </location>
</feature>
<accession>A0A0C1L9Z5</accession>
<feature type="transmembrane region" description="Helical" evidence="2">
    <location>
        <begin position="20"/>
        <end position="42"/>
    </location>
</feature>
<protein>
    <submittedName>
        <fullName evidence="3">Uncharacterized protein</fullName>
    </submittedName>
</protein>
<evidence type="ECO:0000313" key="3">
    <source>
        <dbReference type="EMBL" id="KIC96346.1"/>
    </source>
</evidence>
<evidence type="ECO:0000256" key="2">
    <source>
        <dbReference type="SAM" id="Phobius"/>
    </source>
</evidence>
<sequence length="102" mass="12315">MYVNNFVPNWKTEIMNTTATLKRVLVMVLTIGGLMMGADSFAHDGKKDRKDKRRHAVQRREKCGSHHIDRRYSHRYDRNDHRYYPGYPYRNNTRYPKKPSWN</sequence>
<name>A0A0C1L9Z5_9BACT</name>
<comment type="caution">
    <text evidence="3">The sequence shown here is derived from an EMBL/GenBank/DDBJ whole genome shotgun (WGS) entry which is preliminary data.</text>
</comment>
<dbReference type="EMBL" id="JSVC01000001">
    <property type="protein sequence ID" value="KIC96346.1"/>
    <property type="molecule type" value="Genomic_DNA"/>
</dbReference>